<evidence type="ECO:0000259" key="2">
    <source>
        <dbReference type="Pfam" id="PF20789"/>
    </source>
</evidence>
<keyword evidence="4" id="KW-1185">Reference proteome</keyword>
<dbReference type="VEuPathDB" id="FungiDB:ASPSYDRAFT_633416"/>
<dbReference type="GeneID" id="63766306"/>
<dbReference type="Pfam" id="PF13622">
    <property type="entry name" value="4HBT_3"/>
    <property type="match status" value="1"/>
</dbReference>
<reference evidence="4" key="1">
    <citation type="journal article" date="2017" name="Genome Biol.">
        <title>Comparative genomics reveals high biological diversity and specific adaptations in the industrially and medically important fungal genus Aspergillus.</title>
        <authorList>
            <person name="de Vries R.P."/>
            <person name="Riley R."/>
            <person name="Wiebenga A."/>
            <person name="Aguilar-Osorio G."/>
            <person name="Amillis S."/>
            <person name="Uchima C.A."/>
            <person name="Anderluh G."/>
            <person name="Asadollahi M."/>
            <person name="Askin M."/>
            <person name="Barry K."/>
            <person name="Battaglia E."/>
            <person name="Bayram O."/>
            <person name="Benocci T."/>
            <person name="Braus-Stromeyer S.A."/>
            <person name="Caldana C."/>
            <person name="Canovas D."/>
            <person name="Cerqueira G.C."/>
            <person name="Chen F."/>
            <person name="Chen W."/>
            <person name="Choi C."/>
            <person name="Clum A."/>
            <person name="Dos Santos R.A."/>
            <person name="Damasio A.R."/>
            <person name="Diallinas G."/>
            <person name="Emri T."/>
            <person name="Fekete E."/>
            <person name="Flipphi M."/>
            <person name="Freyberg S."/>
            <person name="Gallo A."/>
            <person name="Gournas C."/>
            <person name="Habgood R."/>
            <person name="Hainaut M."/>
            <person name="Harispe M.L."/>
            <person name="Henrissat B."/>
            <person name="Hilden K.S."/>
            <person name="Hope R."/>
            <person name="Hossain A."/>
            <person name="Karabika E."/>
            <person name="Karaffa L."/>
            <person name="Karanyi Z."/>
            <person name="Krasevec N."/>
            <person name="Kuo A."/>
            <person name="Kusch H."/>
            <person name="LaButti K."/>
            <person name="Lagendijk E.L."/>
            <person name="Lapidus A."/>
            <person name="Levasseur A."/>
            <person name="Lindquist E."/>
            <person name="Lipzen A."/>
            <person name="Logrieco A.F."/>
            <person name="MacCabe A."/>
            <person name="Maekelae M.R."/>
            <person name="Malavazi I."/>
            <person name="Melin P."/>
            <person name="Meyer V."/>
            <person name="Mielnichuk N."/>
            <person name="Miskei M."/>
            <person name="Molnar A.P."/>
            <person name="Mule G."/>
            <person name="Ngan C.Y."/>
            <person name="Orejas M."/>
            <person name="Orosz E."/>
            <person name="Ouedraogo J.P."/>
            <person name="Overkamp K.M."/>
            <person name="Park H.-S."/>
            <person name="Perrone G."/>
            <person name="Piumi F."/>
            <person name="Punt P.J."/>
            <person name="Ram A.F."/>
            <person name="Ramon A."/>
            <person name="Rauscher S."/>
            <person name="Record E."/>
            <person name="Riano-Pachon D.M."/>
            <person name="Robert V."/>
            <person name="Roehrig J."/>
            <person name="Ruller R."/>
            <person name="Salamov A."/>
            <person name="Salih N.S."/>
            <person name="Samson R.A."/>
            <person name="Sandor E."/>
            <person name="Sanguinetti M."/>
            <person name="Schuetze T."/>
            <person name="Sepcic K."/>
            <person name="Shelest E."/>
            <person name="Sherlock G."/>
            <person name="Sophianopoulou V."/>
            <person name="Squina F.M."/>
            <person name="Sun H."/>
            <person name="Susca A."/>
            <person name="Todd R.B."/>
            <person name="Tsang A."/>
            <person name="Unkles S.E."/>
            <person name="van de Wiele N."/>
            <person name="van Rossen-Uffink D."/>
            <person name="Oliveira J.V."/>
            <person name="Vesth T.C."/>
            <person name="Visser J."/>
            <person name="Yu J.-H."/>
            <person name="Zhou M."/>
            <person name="Andersen M.R."/>
            <person name="Archer D.B."/>
            <person name="Baker S.E."/>
            <person name="Benoit I."/>
            <person name="Brakhage A.A."/>
            <person name="Braus G.H."/>
            <person name="Fischer R."/>
            <person name="Frisvad J.C."/>
            <person name="Goldman G.H."/>
            <person name="Houbraken J."/>
            <person name="Oakley B."/>
            <person name="Pocsi I."/>
            <person name="Scazzocchio C."/>
            <person name="Seiboth B."/>
            <person name="vanKuyk P.A."/>
            <person name="Wortman J."/>
            <person name="Dyer P.S."/>
            <person name="Grigoriev I.V."/>
        </authorList>
    </citation>
    <scope>NUCLEOTIDE SEQUENCE [LARGE SCALE GENOMIC DNA]</scope>
    <source>
        <strain evidence="4">CBS 593.65</strain>
    </source>
</reference>
<feature type="domain" description="Acyl-CoA thioesterase-like N-terminal HotDog" evidence="1">
    <location>
        <begin position="31"/>
        <end position="118"/>
    </location>
</feature>
<name>A0A1L9TS36_9EURO</name>
<sequence length="314" mass="34648">MPSQPRPSLLEALSSLSQVKGSPSRFITNISRDWCTQHSVLGGYLTALILSAAQRYINTESKVGLRKAKYPDSVHVFTQFLRMVPPGQVAISCRTIRTTSRMCVVSAELEVHSKDGYVSGGVSSKQSLACTAIVTLSDFDKEAGLSQDTAGSIIRPLPCRQTDCVTIDDPVVDATPVTRKLHWVAPHSPDGLWGHRLGGHQREVWLSLRDGSKISDLLHLALLADMPLQPPATHMADFYMHYALSTLCLSVEFKKRPEPDTEWVLLRSNSHKVADGRYDVNIQVFNEDAEILALSNHVVYVSELKGNSGKKARM</sequence>
<dbReference type="InterPro" id="IPR049450">
    <property type="entry name" value="ACOT8-like_C"/>
</dbReference>
<dbReference type="SUPFAM" id="SSF54637">
    <property type="entry name" value="Thioesterase/thiol ester dehydrase-isomerase"/>
    <property type="match status" value="1"/>
</dbReference>
<dbReference type="PANTHER" id="PTHR38110">
    <property type="entry name" value="CHROMOSOME 23, WHOLE GENOME SHOTGUN SEQUENCE"/>
    <property type="match status" value="1"/>
</dbReference>
<dbReference type="EMBL" id="KV878583">
    <property type="protein sequence ID" value="OJJ62256.1"/>
    <property type="molecule type" value="Genomic_DNA"/>
</dbReference>
<dbReference type="InterPro" id="IPR049449">
    <property type="entry name" value="TesB_ACOT8-like_N"/>
</dbReference>
<evidence type="ECO:0008006" key="5">
    <source>
        <dbReference type="Google" id="ProtNLM"/>
    </source>
</evidence>
<accession>A0A1L9TS36</accession>
<dbReference type="InterPro" id="IPR042171">
    <property type="entry name" value="Acyl-CoA_hotdog"/>
</dbReference>
<gene>
    <name evidence="3" type="ORF">ASPSYDRAFT_633416</name>
</gene>
<organism evidence="3 4">
    <name type="scientific">Aspergillus sydowii CBS 593.65</name>
    <dbReference type="NCBI Taxonomy" id="1036612"/>
    <lineage>
        <taxon>Eukaryota</taxon>
        <taxon>Fungi</taxon>
        <taxon>Dikarya</taxon>
        <taxon>Ascomycota</taxon>
        <taxon>Pezizomycotina</taxon>
        <taxon>Eurotiomycetes</taxon>
        <taxon>Eurotiomycetidae</taxon>
        <taxon>Eurotiales</taxon>
        <taxon>Aspergillaceae</taxon>
        <taxon>Aspergillus</taxon>
        <taxon>Aspergillus subgen. Nidulantes</taxon>
    </lineage>
</organism>
<dbReference type="OrthoDB" id="2532955at2759"/>
<dbReference type="Pfam" id="PF20789">
    <property type="entry name" value="4HBT_3C"/>
    <property type="match status" value="1"/>
</dbReference>
<dbReference type="PANTHER" id="PTHR38110:SF4">
    <property type="entry name" value="THIOESTERASE-LIKE SUPERFAMILY-DOMAIN-CONTAINING PROTEIN"/>
    <property type="match status" value="1"/>
</dbReference>
<protein>
    <recommendedName>
        <fullName evidence="5">Thioesterase domain-containing protein</fullName>
    </recommendedName>
</protein>
<evidence type="ECO:0000313" key="4">
    <source>
        <dbReference type="Proteomes" id="UP000184356"/>
    </source>
</evidence>
<dbReference type="Gene3D" id="2.40.160.210">
    <property type="entry name" value="Acyl-CoA thioesterase, double hotdog domain"/>
    <property type="match status" value="1"/>
</dbReference>
<evidence type="ECO:0000259" key="1">
    <source>
        <dbReference type="Pfam" id="PF13622"/>
    </source>
</evidence>
<dbReference type="InterPro" id="IPR029069">
    <property type="entry name" value="HotDog_dom_sf"/>
</dbReference>
<dbReference type="Proteomes" id="UP000184356">
    <property type="component" value="Unassembled WGS sequence"/>
</dbReference>
<dbReference type="InterPro" id="IPR052389">
    <property type="entry name" value="Sec_Metab_Biosynth-Assoc"/>
</dbReference>
<dbReference type="RefSeq" id="XP_040706062.1">
    <property type="nucleotide sequence ID" value="XM_040850233.1"/>
</dbReference>
<dbReference type="AlphaFoldDB" id="A0A1L9TS36"/>
<proteinExistence type="predicted"/>
<feature type="domain" description="Acyl-CoA thioesterase-like C-terminal" evidence="2">
    <location>
        <begin position="163"/>
        <end position="301"/>
    </location>
</feature>
<dbReference type="STRING" id="1036612.A0A1L9TS36"/>
<evidence type="ECO:0000313" key="3">
    <source>
        <dbReference type="EMBL" id="OJJ62256.1"/>
    </source>
</evidence>